<dbReference type="InterPro" id="IPR004384">
    <property type="entry name" value="RNA_MeTrfase_TrmJ/LasT"/>
</dbReference>
<dbReference type="Pfam" id="PF00588">
    <property type="entry name" value="SpoU_methylase"/>
    <property type="match status" value="1"/>
</dbReference>
<dbReference type="GO" id="GO:0002128">
    <property type="term" value="P:tRNA nucleoside ribose methylation"/>
    <property type="evidence" value="ECO:0007669"/>
    <property type="project" value="TreeGrafter"/>
</dbReference>
<dbReference type="Gene3D" id="3.40.1280.10">
    <property type="match status" value="1"/>
</dbReference>
<dbReference type="GO" id="GO:0003723">
    <property type="term" value="F:RNA binding"/>
    <property type="evidence" value="ECO:0007669"/>
    <property type="project" value="InterPro"/>
</dbReference>
<reference evidence="8" key="1">
    <citation type="submission" date="2024-05" db="EMBL/GenBank/DDBJ databases">
        <title>Genome sequencing of novel strain.</title>
        <authorList>
            <person name="Ganbat D."/>
            <person name="Ganbat S."/>
            <person name="Lee S.-J."/>
        </authorList>
    </citation>
    <scope>NUCLEOTIDE SEQUENCE</scope>
    <source>
        <strain evidence="8">SMD15-11</strain>
    </source>
</reference>
<dbReference type="InterPro" id="IPR001537">
    <property type="entry name" value="SpoU_MeTrfase"/>
</dbReference>
<dbReference type="RefSeq" id="WP_369600657.1">
    <property type="nucleotide sequence ID" value="NZ_CP154858.1"/>
</dbReference>
<comment type="function">
    <text evidence="5">Catalyzes the formation of 2'O-methylated cytidine (Cm32) or 2'O-methylated uridine (Um32) at position 32 in tRNA.</text>
</comment>
<evidence type="ECO:0000313" key="8">
    <source>
        <dbReference type="EMBL" id="XDT71630.1"/>
    </source>
</evidence>
<comment type="similarity">
    <text evidence="1">Belongs to the class IV-like SAM-binding methyltransferase superfamily. RNA methyltransferase TrmH family.</text>
</comment>
<dbReference type="PANTHER" id="PTHR42786">
    <property type="entry name" value="TRNA/RRNA METHYLTRANSFERASE"/>
    <property type="match status" value="1"/>
</dbReference>
<organism evidence="8">
    <name type="scientific">Thermohahella caldifontis</name>
    <dbReference type="NCBI Taxonomy" id="3142973"/>
    <lineage>
        <taxon>Bacteria</taxon>
        <taxon>Pseudomonadati</taxon>
        <taxon>Pseudomonadota</taxon>
        <taxon>Gammaproteobacteria</taxon>
        <taxon>Oceanospirillales</taxon>
        <taxon>Hahellaceae</taxon>
        <taxon>Thermohahella</taxon>
    </lineage>
</organism>
<sequence length="258" mass="28447">MQLTFILVEPKVPENVGAACRALKTQGFSRLRIVNSRAHREPPARWVAHGADDVLEGIETFATLAEALADVDLSLATSAKARHDKRTVLEPDATLQLIRHHVPDAPHVAIVFGREDRGLSNEEVRQCDVLTTLPLAQPYPSLNLGQSVMLYAYLLRQGVSADPHLPASKPGQPEPSSARAEAVATPDAETRTIRQKDALRQRILRLFQQLDKVPGSPLEQWALEQLAWANEKDVKFLHTLCQSLEKALRSGNSNSPDS</sequence>
<keyword evidence="3 8" id="KW-0808">Transferase</keyword>
<accession>A0AB39UUY5</accession>
<dbReference type="NCBIfam" id="TIGR00050">
    <property type="entry name" value="rRNA_methyl_1"/>
    <property type="match status" value="1"/>
</dbReference>
<keyword evidence="5" id="KW-0963">Cytoplasm</keyword>
<gene>
    <name evidence="5" type="primary">trmJ</name>
    <name evidence="8" type="ORF">AAIA72_12535</name>
</gene>
<comment type="catalytic activity">
    <reaction evidence="5">
        <text>cytidine(32) in tRNA + S-adenosyl-L-methionine = 2'-O-methylcytidine(32) in tRNA + S-adenosyl-L-homocysteine + H(+)</text>
        <dbReference type="Rhea" id="RHEA:42932"/>
        <dbReference type="Rhea" id="RHEA-COMP:10288"/>
        <dbReference type="Rhea" id="RHEA-COMP:10289"/>
        <dbReference type="ChEBI" id="CHEBI:15378"/>
        <dbReference type="ChEBI" id="CHEBI:57856"/>
        <dbReference type="ChEBI" id="CHEBI:59789"/>
        <dbReference type="ChEBI" id="CHEBI:74495"/>
        <dbReference type="ChEBI" id="CHEBI:82748"/>
        <dbReference type="EC" id="2.1.1.200"/>
    </reaction>
</comment>
<evidence type="ECO:0000256" key="1">
    <source>
        <dbReference type="ARBA" id="ARBA00007228"/>
    </source>
</evidence>
<dbReference type="InterPro" id="IPR029028">
    <property type="entry name" value="Alpha/beta_knot_MTases"/>
</dbReference>
<evidence type="ECO:0000256" key="2">
    <source>
        <dbReference type="ARBA" id="ARBA00022603"/>
    </source>
</evidence>
<dbReference type="SUPFAM" id="SSF75217">
    <property type="entry name" value="alpha/beta knot"/>
    <property type="match status" value="1"/>
</dbReference>
<evidence type="ECO:0000256" key="6">
    <source>
        <dbReference type="SAM" id="MobiDB-lite"/>
    </source>
</evidence>
<comment type="subunit">
    <text evidence="5">Homodimer.</text>
</comment>
<dbReference type="NCBIfam" id="NF007752">
    <property type="entry name" value="PRK10433.1"/>
    <property type="match status" value="1"/>
</dbReference>
<evidence type="ECO:0000256" key="5">
    <source>
        <dbReference type="RuleBase" id="RU362024"/>
    </source>
</evidence>
<evidence type="ECO:0000259" key="7">
    <source>
        <dbReference type="Pfam" id="PF00588"/>
    </source>
</evidence>
<comment type="subcellular location">
    <subcellularLocation>
        <location evidence="5">Cytoplasm</location>
    </subcellularLocation>
</comment>
<dbReference type="EC" id="2.1.1.200" evidence="5"/>
<dbReference type="GO" id="GO:0005829">
    <property type="term" value="C:cytosol"/>
    <property type="evidence" value="ECO:0007669"/>
    <property type="project" value="TreeGrafter"/>
</dbReference>
<keyword evidence="4 5" id="KW-0949">S-adenosyl-L-methionine</keyword>
<evidence type="ECO:0000256" key="4">
    <source>
        <dbReference type="ARBA" id="ARBA00022691"/>
    </source>
</evidence>
<keyword evidence="2 5" id="KW-0489">Methyltransferase</keyword>
<name>A0AB39UUY5_9GAMM</name>
<protein>
    <recommendedName>
        <fullName evidence="5">tRNA (cytidine/uridine-2'-O-)-methyltransferase TrmJ</fullName>
        <ecNumber evidence="5">2.1.1.200</ecNumber>
    </recommendedName>
    <alternativeName>
        <fullName evidence="5">tRNA (cytidine(32)/uridine(32)-2'-O)-methyltransferase</fullName>
    </alternativeName>
    <alternativeName>
        <fullName evidence="5">tRNA Cm32/Um32 methyltransferase</fullName>
    </alternativeName>
</protein>
<proteinExistence type="inferred from homology"/>
<feature type="domain" description="tRNA/rRNA methyltransferase SpoU type" evidence="7">
    <location>
        <begin position="3"/>
        <end position="153"/>
    </location>
</feature>
<keyword evidence="5" id="KW-0819">tRNA processing</keyword>
<dbReference type="KEGG" id="tcd:AAIA72_12535"/>
<dbReference type="InterPro" id="IPR029026">
    <property type="entry name" value="tRNA_m1G_MTases_N"/>
</dbReference>
<dbReference type="PANTHER" id="PTHR42786:SF1">
    <property type="entry name" value="TRNA (CYTIDINE_URIDINE-2'-O-)-METHYLTRANSFERASE TRMJ"/>
    <property type="match status" value="1"/>
</dbReference>
<dbReference type="EMBL" id="CP154858">
    <property type="protein sequence ID" value="XDT71630.1"/>
    <property type="molecule type" value="Genomic_DNA"/>
</dbReference>
<dbReference type="GO" id="GO:0160206">
    <property type="term" value="F:tRNA (cytidine(32)/uridine(32)-2'-O)-methyltransferase activity"/>
    <property type="evidence" value="ECO:0007669"/>
    <property type="project" value="UniProtKB-EC"/>
</dbReference>
<dbReference type="CDD" id="cd18093">
    <property type="entry name" value="SpoU-like_TrmJ"/>
    <property type="match status" value="1"/>
</dbReference>
<feature type="region of interest" description="Disordered" evidence="6">
    <location>
        <begin position="163"/>
        <end position="191"/>
    </location>
</feature>
<comment type="catalytic activity">
    <reaction evidence="5">
        <text>uridine(32) in tRNA + S-adenosyl-L-methionine = 2'-O-methyluridine(32) in tRNA + S-adenosyl-L-homocysteine + H(+)</text>
        <dbReference type="Rhea" id="RHEA:42936"/>
        <dbReference type="Rhea" id="RHEA-COMP:10107"/>
        <dbReference type="Rhea" id="RHEA-COMP:10290"/>
        <dbReference type="ChEBI" id="CHEBI:15378"/>
        <dbReference type="ChEBI" id="CHEBI:57856"/>
        <dbReference type="ChEBI" id="CHEBI:59789"/>
        <dbReference type="ChEBI" id="CHEBI:65315"/>
        <dbReference type="ChEBI" id="CHEBI:74478"/>
        <dbReference type="EC" id="2.1.1.200"/>
    </reaction>
</comment>
<evidence type="ECO:0000256" key="3">
    <source>
        <dbReference type="ARBA" id="ARBA00022679"/>
    </source>
</evidence>
<dbReference type="AlphaFoldDB" id="A0AB39UUY5"/>